<evidence type="ECO:0000313" key="5">
    <source>
        <dbReference type="Proteomes" id="UP000663828"/>
    </source>
</evidence>
<dbReference type="PROSITE" id="PS50234">
    <property type="entry name" value="VWFA"/>
    <property type="match status" value="1"/>
</dbReference>
<feature type="compositionally biased region" description="Low complexity" evidence="2">
    <location>
        <begin position="1331"/>
        <end position="1347"/>
    </location>
</feature>
<dbReference type="InterPro" id="IPR002035">
    <property type="entry name" value="VWF_A"/>
</dbReference>
<sequence length="1622" mass="185362">MASSMATLKTSRPSFSTSPTALLNVPFSVTPGESRNFDLTTSSNFVSTGSTNDPPYLFNQFKSSEWLQRYGLKSQKLTFDQILQRIGFKRVEKYDPVVGKTITAKYAGNLYNEVQHDNGDRYVLTCRPEKLREYLQRLETLLHLLRKRLAFLNSGSRRLFGIISEPSVCLICDCKTFDYRLFNQFQSAISSLLKEQITKIKKFNIIWVSNDNEQFREQPVDVTSSNIDKALDWICDRKCSRTKASVSATCEAVLKAFKNDVESFYLISEGDSSDYAREMLRDNIVKTRLSLESPKSLNVVSLFCHNNDTQTFLRSIAQSADGSYFCYKIKSEVSDLKAPSNAHDPTRIKLQDDKLQIGTNALTPIPEYPVDIALMYKEIIECQSIIDRIEKIVGFVRDENQNSAESFNAAKPSEGLNASGNNNFQRSLVVPSSALFSSEENEMGSVNWLKIYGIDAQKLDFFSVLHAAAFRHCDGVVRVLKPPEDTDEVTDSTPANPQDKLINAIYCDQFAHVAWPDGTIRHVHVTPELHRDYERRIRALLEKIKARLKWLKKGSRDLFGVVLENNIYVLIDTSKSMQYHLSFVKDKLRQLINDQLLTKERINVVAFNSVVNPWRDRLTKISDSTTISQLQPWIDGLTTEGSTNTLGALRFALADPATEAIYLLTDGRPDQNERHILSQVQYRQTVPIHTIAFNCQDQDANQFLYNLSKQTGGRFHAFQYGLEKQPSVELPESEDVGTLKQELLRGQKELERIAALRDECLGHAWSRENLLPKIPKTKARQSSADRHSATVHLRSQSNIDFSNSTMQQRASKKKRSSAKQNRKLKSRSVTNMADIDHILNINSNQWLLPETKDYLNGNKTEEKAASDTETGQRAESAPEIRKSRTAYDDVKSYLKKNSLVAKGLTIFDVLHPTSVTVKEPRHIQVIDRYVLAKVWDDILPLTYGSYAGKLRLVNHYAVNLEKYEEKLKELIANYHQFTSNFIWKHLRDEDKRKLGASLHWQSLSKEEQNEMTSEIAEDEHTSQTALENFAWRKLTDAEQNKVLEKPVPYQDKNQTVLKDILKDAEAESAFKGVARMDVEIHRAIKFLQISTDLRQLQKRADIDSKPSAEEKPRPPSRASAAGPTTGQRVISPYDGDGFFYPGVTAKSPAGQVIVRFEIGIEQDAVGHVLLPINGAIAQPNLFVNDPVLVQHENHRNQTIWVPGLVLALPAPGAPPPVLYTVAIYKPIAEKVHVYRRQLIKISRALFDKTRLHLEYLHGLHSPPIIESGTEGRPKSAFPNDKIQSLTTKIEGYHKSHTKQYYSLKKKLERQMLEIRQLQDIIRKPPTPVIISTRSSTQSSSSTSQASTAREEDFIPPNTTVYAYWLHYDNLFYEGTVGEKQEDRNSYRVERNGFPPDYHCIIPREHIFLKTQLQKLGLMKEKSFILIQRPKDYRHCWLPAVVLAHNSDESTTRIRFYDCIVKENVVDNTKVLPISEQQFTEYTQRRIDYEKSLVNQTVVGLRLDSDKPKEAVHMLGTIIRRLESGHRFLIKWSDNAESAQEEEYLFGVFTPRIEFFVNCYVLAVDDSEYIYRIGQVKKISDDRSTLTIRFIDSDNEKIADVPSVPTFVISEEYYESYIQKLRD</sequence>
<feature type="region of interest" description="Disordered" evidence="2">
    <location>
        <begin position="772"/>
        <end position="829"/>
    </location>
</feature>
<dbReference type="Pfam" id="PF13768">
    <property type="entry name" value="VWA_3"/>
    <property type="match status" value="2"/>
</dbReference>
<dbReference type="Pfam" id="PF15057">
    <property type="entry name" value="DUF4537"/>
    <property type="match status" value="1"/>
</dbReference>
<dbReference type="PANTHER" id="PTHR46785">
    <property type="entry name" value="VON WILLEBRAND FACTOR A DOMAIN-CONTAINING PROTEIN 3B"/>
    <property type="match status" value="1"/>
</dbReference>
<feature type="coiled-coil region" evidence="1">
    <location>
        <begin position="953"/>
        <end position="980"/>
    </location>
</feature>
<dbReference type="EMBL" id="CAJNOR010001581">
    <property type="protein sequence ID" value="CAF1167265.1"/>
    <property type="molecule type" value="Genomic_DNA"/>
</dbReference>
<feature type="compositionally biased region" description="Polar residues" evidence="2">
    <location>
        <begin position="793"/>
        <end position="806"/>
    </location>
</feature>
<evidence type="ECO:0000259" key="3">
    <source>
        <dbReference type="PROSITE" id="PS50234"/>
    </source>
</evidence>
<dbReference type="InterPro" id="IPR036465">
    <property type="entry name" value="vWFA_dom_sf"/>
</dbReference>
<feature type="region of interest" description="Disordered" evidence="2">
    <location>
        <begin position="1098"/>
        <end position="1127"/>
    </location>
</feature>
<dbReference type="SUPFAM" id="SSF53300">
    <property type="entry name" value="vWA-like"/>
    <property type="match status" value="1"/>
</dbReference>
<dbReference type="PANTHER" id="PTHR46785:SF1">
    <property type="entry name" value="VON WILLEBRAND FACTOR A DOMAIN-CONTAINING PROTEIN 3B"/>
    <property type="match status" value="1"/>
</dbReference>
<reference evidence="4" key="1">
    <citation type="submission" date="2021-02" db="EMBL/GenBank/DDBJ databases">
        <authorList>
            <person name="Nowell W R."/>
        </authorList>
    </citation>
    <scope>NUCLEOTIDE SEQUENCE</scope>
</reference>
<protein>
    <recommendedName>
        <fullName evidence="3">VWFA domain-containing protein</fullName>
    </recommendedName>
</protein>
<name>A0A814TWN1_ADIRI</name>
<keyword evidence="1" id="KW-0175">Coiled coil</keyword>
<evidence type="ECO:0000256" key="2">
    <source>
        <dbReference type="SAM" id="MobiDB-lite"/>
    </source>
</evidence>
<feature type="region of interest" description="Disordered" evidence="2">
    <location>
        <begin position="861"/>
        <end position="882"/>
    </location>
</feature>
<feature type="compositionally biased region" description="Basic residues" evidence="2">
    <location>
        <begin position="810"/>
        <end position="826"/>
    </location>
</feature>
<gene>
    <name evidence="4" type="ORF">XAT740_LOCUS21821</name>
</gene>
<evidence type="ECO:0000313" key="4">
    <source>
        <dbReference type="EMBL" id="CAF1167265.1"/>
    </source>
</evidence>
<dbReference type="CDD" id="cd00198">
    <property type="entry name" value="vWFA"/>
    <property type="match status" value="1"/>
</dbReference>
<dbReference type="Gene3D" id="3.40.50.410">
    <property type="entry name" value="von Willebrand factor, type A domain"/>
    <property type="match status" value="1"/>
</dbReference>
<accession>A0A814TWN1</accession>
<feature type="region of interest" description="Disordered" evidence="2">
    <location>
        <begin position="1330"/>
        <end position="1351"/>
    </location>
</feature>
<evidence type="ECO:0000256" key="1">
    <source>
        <dbReference type="SAM" id="Coils"/>
    </source>
</evidence>
<dbReference type="CDD" id="cd04508">
    <property type="entry name" value="Tudor_SF"/>
    <property type="match status" value="1"/>
</dbReference>
<feature type="domain" description="VWFA" evidence="3">
    <location>
        <begin position="566"/>
        <end position="743"/>
    </location>
</feature>
<proteinExistence type="predicted"/>
<keyword evidence="5" id="KW-1185">Reference proteome</keyword>
<feature type="compositionally biased region" description="Basic and acidic residues" evidence="2">
    <location>
        <begin position="1098"/>
        <end position="1113"/>
    </location>
</feature>
<dbReference type="InterPro" id="IPR032770">
    <property type="entry name" value="DUF4537"/>
</dbReference>
<comment type="caution">
    <text evidence="4">The sequence shown here is derived from an EMBL/GenBank/DDBJ whole genome shotgun (WGS) entry which is preliminary data.</text>
</comment>
<dbReference type="Proteomes" id="UP000663828">
    <property type="component" value="Unassembled WGS sequence"/>
</dbReference>
<dbReference type="SMART" id="SM00327">
    <property type="entry name" value="VWA"/>
    <property type="match status" value="1"/>
</dbReference>
<organism evidence="4 5">
    <name type="scientific">Adineta ricciae</name>
    <name type="common">Rotifer</name>
    <dbReference type="NCBI Taxonomy" id="249248"/>
    <lineage>
        <taxon>Eukaryota</taxon>
        <taxon>Metazoa</taxon>
        <taxon>Spiralia</taxon>
        <taxon>Gnathifera</taxon>
        <taxon>Rotifera</taxon>
        <taxon>Eurotatoria</taxon>
        <taxon>Bdelloidea</taxon>
        <taxon>Adinetida</taxon>
        <taxon>Adinetidae</taxon>
        <taxon>Adineta</taxon>
    </lineage>
</organism>